<evidence type="ECO:0000313" key="2">
    <source>
        <dbReference type="Proteomes" id="UP001058003"/>
    </source>
</evidence>
<organism evidence="1 2">
    <name type="scientific">Dactylosporangium aurantiacum</name>
    <dbReference type="NCBI Taxonomy" id="35754"/>
    <lineage>
        <taxon>Bacteria</taxon>
        <taxon>Bacillati</taxon>
        <taxon>Actinomycetota</taxon>
        <taxon>Actinomycetes</taxon>
        <taxon>Micromonosporales</taxon>
        <taxon>Micromonosporaceae</taxon>
        <taxon>Dactylosporangium</taxon>
    </lineage>
</organism>
<dbReference type="OrthoDB" id="4309379at2"/>
<keyword evidence="2" id="KW-1185">Reference proteome</keyword>
<dbReference type="RefSeq" id="WP_033367685.1">
    <property type="nucleotide sequence ID" value="NZ_CP073767.1"/>
</dbReference>
<accession>A0A9Q9MKK9</accession>
<evidence type="ECO:0000313" key="1">
    <source>
        <dbReference type="EMBL" id="UWZ60264.1"/>
    </source>
</evidence>
<dbReference type="EMBL" id="CP073767">
    <property type="protein sequence ID" value="UWZ60264.1"/>
    <property type="molecule type" value="Genomic_DNA"/>
</dbReference>
<dbReference type="Proteomes" id="UP001058003">
    <property type="component" value="Chromosome"/>
</dbReference>
<protein>
    <submittedName>
        <fullName evidence="1">Uncharacterized protein</fullName>
    </submittedName>
</protein>
<gene>
    <name evidence="1" type="ORF">Daura_04075</name>
</gene>
<dbReference type="KEGG" id="daur:Daura_04075"/>
<dbReference type="AlphaFoldDB" id="A0A9Q9MKK9"/>
<name>A0A9Q9MKK9_9ACTN</name>
<proteinExistence type="predicted"/>
<reference evidence="1" key="1">
    <citation type="submission" date="2021-04" db="EMBL/GenBank/DDBJ databases">
        <title>Dactylosporangium aurantiacum NRRL B-8018 full assembly.</title>
        <authorList>
            <person name="Hartkoorn R.C."/>
            <person name="Beaudoing E."/>
            <person name="Hot D."/>
        </authorList>
    </citation>
    <scope>NUCLEOTIDE SEQUENCE</scope>
    <source>
        <strain evidence="1">NRRL B-8018</strain>
    </source>
</reference>
<sequence>MTPTPSPEQLRDETCVACPGQRLPLGAFDVAPRPSPQIPFSAELGFRVSAATGVPTCVHAFRVGVPPAPYASGGVPLPTSTVPPEPAPEDLRLPEDATLLEAWLLALVRSAPADRLAVTLARAERLASQRFPPAQILAAMRRILGGG</sequence>